<evidence type="ECO:0000256" key="1">
    <source>
        <dbReference type="SAM" id="MobiDB-lite"/>
    </source>
</evidence>
<organism evidence="2 3">
    <name type="scientific">Kouleothrix aurantiaca</name>
    <dbReference type="NCBI Taxonomy" id="186479"/>
    <lineage>
        <taxon>Bacteria</taxon>
        <taxon>Bacillati</taxon>
        <taxon>Chloroflexota</taxon>
        <taxon>Chloroflexia</taxon>
        <taxon>Chloroflexales</taxon>
        <taxon>Roseiflexineae</taxon>
        <taxon>Roseiflexaceae</taxon>
        <taxon>Kouleothrix</taxon>
    </lineage>
</organism>
<evidence type="ECO:0000313" key="2">
    <source>
        <dbReference type="EMBL" id="KPV51313.1"/>
    </source>
</evidence>
<dbReference type="AlphaFoldDB" id="A0A0P9HAE3"/>
<dbReference type="EMBL" id="LJCR01000970">
    <property type="protein sequence ID" value="KPV51313.1"/>
    <property type="molecule type" value="Genomic_DNA"/>
</dbReference>
<evidence type="ECO:0000313" key="3">
    <source>
        <dbReference type="Proteomes" id="UP000050509"/>
    </source>
</evidence>
<comment type="caution">
    <text evidence="2">The sequence shown here is derived from an EMBL/GenBank/DDBJ whole genome shotgun (WGS) entry which is preliminary data.</text>
</comment>
<keyword evidence="3" id="KW-1185">Reference proteome</keyword>
<name>A0A0P9HAE3_9CHLR</name>
<accession>A0A0P9HAE3</accession>
<reference evidence="2 3" key="1">
    <citation type="submission" date="2015-09" db="EMBL/GenBank/DDBJ databases">
        <title>Draft genome sequence of Kouleothrix aurantiaca JCM 19913.</title>
        <authorList>
            <person name="Hemp J."/>
        </authorList>
    </citation>
    <scope>NUCLEOTIDE SEQUENCE [LARGE SCALE GENOMIC DNA]</scope>
    <source>
        <strain evidence="2 3">COM-B</strain>
    </source>
</reference>
<feature type="compositionally biased region" description="Polar residues" evidence="1">
    <location>
        <begin position="155"/>
        <end position="164"/>
    </location>
</feature>
<proteinExistence type="predicted"/>
<feature type="region of interest" description="Disordered" evidence="1">
    <location>
        <begin position="140"/>
        <end position="164"/>
    </location>
</feature>
<dbReference type="Proteomes" id="UP000050509">
    <property type="component" value="Unassembled WGS sequence"/>
</dbReference>
<sequence length="164" mass="17729">MQPQHVFETLVARYTRLADTEAALHELQDAAIPYPDIRMGAQAAHGCPHAREGDQSAICWSLTVLLDSPTCERADPILRRHAPRAMSRQLAPEHGRSEADQGALAWRHYVFATPAATDWVGDNAGTNGTTGVISSGVFADGALAEGNPPTRDLPRNQQRSGPVR</sequence>
<gene>
    <name evidence="2" type="ORF">SE17_21930</name>
</gene>
<protein>
    <submittedName>
        <fullName evidence="2">Uncharacterized protein</fullName>
    </submittedName>
</protein>